<feature type="region of interest" description="Disordered" evidence="1">
    <location>
        <begin position="122"/>
        <end position="155"/>
    </location>
</feature>
<dbReference type="AlphaFoldDB" id="A0A8J5CMQ0"/>
<proteinExistence type="predicted"/>
<reference evidence="2" key="1">
    <citation type="submission" date="2020-07" db="EMBL/GenBank/DDBJ databases">
        <title>The High-quality genome of the commercially important snow crab, Chionoecetes opilio.</title>
        <authorList>
            <person name="Jeong J.-H."/>
            <person name="Ryu S."/>
        </authorList>
    </citation>
    <scope>NUCLEOTIDE SEQUENCE</scope>
    <source>
        <strain evidence="2">MADBK_172401_WGS</strain>
        <tissue evidence="2">Digestive gland</tissue>
    </source>
</reference>
<evidence type="ECO:0000313" key="3">
    <source>
        <dbReference type="Proteomes" id="UP000770661"/>
    </source>
</evidence>
<comment type="caution">
    <text evidence="2">The sequence shown here is derived from an EMBL/GenBank/DDBJ whole genome shotgun (WGS) entry which is preliminary data.</text>
</comment>
<keyword evidence="3" id="KW-1185">Reference proteome</keyword>
<dbReference type="Proteomes" id="UP000770661">
    <property type="component" value="Unassembled WGS sequence"/>
</dbReference>
<evidence type="ECO:0000256" key="1">
    <source>
        <dbReference type="SAM" id="MobiDB-lite"/>
    </source>
</evidence>
<feature type="region of interest" description="Disordered" evidence="1">
    <location>
        <begin position="189"/>
        <end position="222"/>
    </location>
</feature>
<protein>
    <submittedName>
        <fullName evidence="2">Uncharacterized protein</fullName>
    </submittedName>
</protein>
<gene>
    <name evidence="2" type="ORF">GWK47_011959</name>
</gene>
<evidence type="ECO:0000313" key="2">
    <source>
        <dbReference type="EMBL" id="KAG0715426.1"/>
    </source>
</evidence>
<feature type="region of interest" description="Disordered" evidence="1">
    <location>
        <begin position="50"/>
        <end position="86"/>
    </location>
</feature>
<sequence>MGEEPHQTPGIQGLPRHLGLRLRLSAHYPQLTAAQRGPVKCAKGCYAANTAPERLPGPDAAAGPSAVPFKTPPRGLKPPQPRDHRSQLRGAIPVGACLEVSGDGVAAAGARTGHGPLWGLQLPGEPNSPQPRAPHARPTGPHLNPAVGAGIRRPVPGDYGTQGVLGAVDGSGAPTIRNRRHLALHIVRRTTRGNSDPGAPPPPKGRPQKPRQHHATCGLVFR</sequence>
<dbReference type="EMBL" id="JACEEZ010019707">
    <property type="protein sequence ID" value="KAG0715426.1"/>
    <property type="molecule type" value="Genomic_DNA"/>
</dbReference>
<accession>A0A8J5CMQ0</accession>
<name>A0A8J5CMQ0_CHIOP</name>
<organism evidence="2 3">
    <name type="scientific">Chionoecetes opilio</name>
    <name type="common">Atlantic snow crab</name>
    <name type="synonym">Cancer opilio</name>
    <dbReference type="NCBI Taxonomy" id="41210"/>
    <lineage>
        <taxon>Eukaryota</taxon>
        <taxon>Metazoa</taxon>
        <taxon>Ecdysozoa</taxon>
        <taxon>Arthropoda</taxon>
        <taxon>Crustacea</taxon>
        <taxon>Multicrustacea</taxon>
        <taxon>Malacostraca</taxon>
        <taxon>Eumalacostraca</taxon>
        <taxon>Eucarida</taxon>
        <taxon>Decapoda</taxon>
        <taxon>Pleocyemata</taxon>
        <taxon>Brachyura</taxon>
        <taxon>Eubrachyura</taxon>
        <taxon>Majoidea</taxon>
        <taxon>Majidae</taxon>
        <taxon>Chionoecetes</taxon>
    </lineage>
</organism>